<sequence length="74" mass="8480">MKLFSIYSLLFFLSLASGKIEIDPFKPILCMKTKGLKYCRAWCRLWDRPDAQCLTTSDGTFKNVCVCMGYNGQL</sequence>
<evidence type="ECO:0000313" key="3">
    <source>
        <dbReference type="Proteomes" id="UP001176961"/>
    </source>
</evidence>
<feature type="chain" id="PRO_5041373646" evidence="1">
    <location>
        <begin position="19"/>
        <end position="74"/>
    </location>
</feature>
<feature type="signal peptide" evidence="1">
    <location>
        <begin position="1"/>
        <end position="18"/>
    </location>
</feature>
<keyword evidence="3" id="KW-1185">Reference proteome</keyword>
<proteinExistence type="predicted"/>
<evidence type="ECO:0000313" key="2">
    <source>
        <dbReference type="EMBL" id="CAJ0595346.1"/>
    </source>
</evidence>
<evidence type="ECO:0000256" key="1">
    <source>
        <dbReference type="SAM" id="SignalP"/>
    </source>
</evidence>
<dbReference type="Proteomes" id="UP001176961">
    <property type="component" value="Unassembled WGS sequence"/>
</dbReference>
<comment type="caution">
    <text evidence="2">The sequence shown here is derived from an EMBL/GenBank/DDBJ whole genome shotgun (WGS) entry which is preliminary data.</text>
</comment>
<gene>
    <name evidence="2" type="ORF">CYNAS_LOCUS7329</name>
</gene>
<dbReference type="AlphaFoldDB" id="A0AA36GNM2"/>
<protein>
    <submittedName>
        <fullName evidence="2">Uncharacterized protein</fullName>
    </submittedName>
</protein>
<organism evidence="2 3">
    <name type="scientific">Cylicocyclus nassatus</name>
    <name type="common">Nematode worm</name>
    <dbReference type="NCBI Taxonomy" id="53992"/>
    <lineage>
        <taxon>Eukaryota</taxon>
        <taxon>Metazoa</taxon>
        <taxon>Ecdysozoa</taxon>
        <taxon>Nematoda</taxon>
        <taxon>Chromadorea</taxon>
        <taxon>Rhabditida</taxon>
        <taxon>Rhabditina</taxon>
        <taxon>Rhabditomorpha</taxon>
        <taxon>Strongyloidea</taxon>
        <taxon>Strongylidae</taxon>
        <taxon>Cylicocyclus</taxon>
    </lineage>
</organism>
<name>A0AA36GNM2_CYLNA</name>
<reference evidence="2" key="1">
    <citation type="submission" date="2023-07" db="EMBL/GenBank/DDBJ databases">
        <authorList>
            <consortium name="CYATHOMIX"/>
        </authorList>
    </citation>
    <scope>NUCLEOTIDE SEQUENCE</scope>
    <source>
        <strain evidence="2">N/A</strain>
    </source>
</reference>
<keyword evidence="1" id="KW-0732">Signal</keyword>
<dbReference type="EMBL" id="CATQJL010000112">
    <property type="protein sequence ID" value="CAJ0595346.1"/>
    <property type="molecule type" value="Genomic_DNA"/>
</dbReference>
<accession>A0AA36GNM2</accession>